<evidence type="ECO:0000259" key="14">
    <source>
        <dbReference type="Pfam" id="PF07819"/>
    </source>
</evidence>
<dbReference type="InterPro" id="IPR012908">
    <property type="entry name" value="PGAP1-ab_dom-like"/>
</dbReference>
<keyword evidence="5 12" id="KW-0813">Transport</keyword>
<gene>
    <name evidence="16" type="ORF">GSTUAT00006815001</name>
</gene>
<evidence type="ECO:0000259" key="15">
    <source>
        <dbReference type="Pfam" id="PF25140"/>
    </source>
</evidence>
<evidence type="ECO:0000313" key="17">
    <source>
        <dbReference type="Proteomes" id="UP001412239"/>
    </source>
</evidence>
<dbReference type="InterPro" id="IPR056824">
    <property type="entry name" value="PGAP1_TMD"/>
</dbReference>
<dbReference type="Gene3D" id="3.40.50.1820">
    <property type="entry name" value="alpha/beta hydrolase"/>
    <property type="match status" value="1"/>
</dbReference>
<evidence type="ECO:0000256" key="2">
    <source>
        <dbReference type="ARBA" id="ARBA00004477"/>
    </source>
</evidence>
<dbReference type="GO" id="GO:0006505">
    <property type="term" value="P:GPI anchor metabolic process"/>
    <property type="evidence" value="ECO:0007669"/>
    <property type="project" value="TreeGrafter"/>
</dbReference>
<dbReference type="EC" id="3.1.-.-" evidence="12"/>
<feature type="transmembrane region" description="Helical" evidence="12">
    <location>
        <begin position="825"/>
        <end position="843"/>
    </location>
</feature>
<comment type="subcellular location">
    <subcellularLocation>
        <location evidence="2">Endoplasmic reticulum membrane</location>
        <topology evidence="2">Multi-pass membrane protein</topology>
    </subcellularLocation>
</comment>
<evidence type="ECO:0000256" key="13">
    <source>
        <dbReference type="SAM" id="MobiDB-lite"/>
    </source>
</evidence>
<evidence type="ECO:0000256" key="5">
    <source>
        <dbReference type="ARBA" id="ARBA00022448"/>
    </source>
</evidence>
<evidence type="ECO:0000256" key="1">
    <source>
        <dbReference type="ARBA" id="ARBA00003496"/>
    </source>
</evidence>
<keyword evidence="17" id="KW-1185">Reference proteome</keyword>
<sequence length="1183" mass="132815">MRSRRSSRDSKASITAEESEDSESSSVDGHGEGQLAAANESRSPGGEREKLDGPSAKVLWNPPQNREPLDATAPPALSKEKMEDTRNFRRPRLRSAWLCPLSTLGVTLLSAFVLWTTIQSFRERQCDIKGCRMPQMSPVYIREKDFDTEHTRFASKYNLYLYREHSVDIEYPDLWPVLEARSEFAKKNNRPELNDDPFTIDCSRSQVLPSHLLRCSQPKGVPVLFIPGNAGSYKQVRPIAAEAARYFKNAAAKSESLLEAGQRGLDFFTVDFNEDITAFHGQTMLDQAEYLNEAVSYILSLYHDSRKSTMDSDLPDPSSVILFGHSMGGIVARTMLIMPNYQSNSINTIITMSAPHARPPAPFDKQIVETYDDINNYWRRSFSAKWANNNPLWHVTLVSIAGGGLDTIVPSDYTSISSLVPDTHGFTVFTSSIPNVWVGVDHLAILWCDQLMKVVARSMLDIVDVRRPGQTKARAERMRIFKKWYLTGMEPIAEKTLPHKGSISMPLLVGLYRTLMILDPTTLLTLDNSHSIVNLGQRLVLRQLGESQKPRAYLMPIPPSREPGSTKFTLMTDQKLDGARDGNLEVLYCSVFPLQAGQTAALFSMNMDLSGDSSGSTRLACKNAAEDVIDLPASVRTSRQPFEQAQPFSYLQYDLEDIAEHQFVAVVDKASRVAQGWVIAEFVEKKDSFIRSNASLRGLLMDGVRTTLPAERPFVTEIHIPVMHSSLLTYKMHVGVQSCGEDGQLFTPLLRQYLVDPYESKFFVNVHSADINLHGSAPFIPQVLRPGSKRGLSLQLWLDPTCNSTVEVSAEFDFLGSLGRLTMRYRTVFAAFPLLVVALVLRIQFQEYDNRGRFMSFGEGLDRLIPRTLPYVLVALSALAISLSFTKAEQDNPVPSPLSKSATEQSTTAMEFAKNDLLVGLQDPFFWFLAPLFALIAVGVCVVLNYGAMLGLHSLTILYTFFSRWPTWISSERRSPAITTAFSTSSPRRRIMTTLMLLFFVATLIPYQFAYMVACIVQIATCVRALKFARENGYSERSGAYWDFYHYAHSILIVMLWILPINLPVLAVWIHNLTVHWLTPFSSHHNLLSIMPFILLVETLTTGNMIPRIRNRLWLVTDLLLLGLAAYAALYGVTYAYRLHHLVNLIAGWFVIVHFSTAPPTISGIIDLFNDDGDDDGSKKRHQ</sequence>
<evidence type="ECO:0000256" key="10">
    <source>
        <dbReference type="ARBA" id="ARBA00022989"/>
    </source>
</evidence>
<dbReference type="Pfam" id="PF07819">
    <property type="entry name" value="PGAP1"/>
    <property type="match status" value="1"/>
</dbReference>
<feature type="transmembrane region" description="Helical" evidence="12">
    <location>
        <begin position="1113"/>
        <end position="1133"/>
    </location>
</feature>
<dbReference type="PANTHER" id="PTHR15495">
    <property type="entry name" value="NEGATIVE REGULATOR OF VESICLE FORMATION-RELATED"/>
    <property type="match status" value="1"/>
</dbReference>
<protein>
    <recommendedName>
        <fullName evidence="4 12">GPI inositol-deacylase</fullName>
        <ecNumber evidence="12">3.1.-.-</ecNumber>
    </recommendedName>
</protein>
<dbReference type="GO" id="GO:0006888">
    <property type="term" value="P:endoplasmic reticulum to Golgi vesicle-mediated transport"/>
    <property type="evidence" value="ECO:0007669"/>
    <property type="project" value="TreeGrafter"/>
</dbReference>
<dbReference type="AlphaFoldDB" id="A0A292PQP6"/>
<dbReference type="GO" id="GO:0005789">
    <property type="term" value="C:endoplasmic reticulum membrane"/>
    <property type="evidence" value="ECO:0007669"/>
    <property type="project" value="UniProtKB-SubCell"/>
</dbReference>
<dbReference type="Pfam" id="PF25141">
    <property type="entry name" value="PGAP1_2nd"/>
    <property type="match status" value="1"/>
</dbReference>
<organism evidence="16 17">
    <name type="scientific">Tuber aestivum</name>
    <name type="common">summer truffle</name>
    <dbReference type="NCBI Taxonomy" id="59557"/>
    <lineage>
        <taxon>Eukaryota</taxon>
        <taxon>Fungi</taxon>
        <taxon>Dikarya</taxon>
        <taxon>Ascomycota</taxon>
        <taxon>Pezizomycotina</taxon>
        <taxon>Pezizomycetes</taxon>
        <taxon>Pezizales</taxon>
        <taxon>Tuberaceae</taxon>
        <taxon>Tuber</taxon>
    </lineage>
</organism>
<evidence type="ECO:0000256" key="7">
    <source>
        <dbReference type="ARBA" id="ARBA00022801"/>
    </source>
</evidence>
<feature type="transmembrane region" description="Helical" evidence="12">
    <location>
        <begin position="96"/>
        <end position="118"/>
    </location>
</feature>
<feature type="transmembrane region" description="Helical" evidence="12">
    <location>
        <begin position="1139"/>
        <end position="1158"/>
    </location>
</feature>
<evidence type="ECO:0000256" key="9">
    <source>
        <dbReference type="ARBA" id="ARBA00022927"/>
    </source>
</evidence>
<feature type="region of interest" description="Disordered" evidence="13">
    <location>
        <begin position="1"/>
        <end position="85"/>
    </location>
</feature>
<evidence type="ECO:0000313" key="16">
    <source>
        <dbReference type="EMBL" id="CUS09101.1"/>
    </source>
</evidence>
<feature type="domain" description="GPI inositol-deacylase transmembrane" evidence="15">
    <location>
        <begin position="828"/>
        <end position="1155"/>
    </location>
</feature>
<reference evidence="16" key="1">
    <citation type="submission" date="2015-10" db="EMBL/GenBank/DDBJ databases">
        <authorList>
            <person name="Regsiter A."/>
            <person name="william w."/>
        </authorList>
    </citation>
    <scope>NUCLEOTIDE SEQUENCE</scope>
    <source>
        <strain evidence="16">Montdore</strain>
    </source>
</reference>
<feature type="transmembrane region" description="Helical" evidence="12">
    <location>
        <begin position="991"/>
        <end position="1023"/>
    </location>
</feature>
<feature type="transmembrane region" description="Helical" evidence="12">
    <location>
        <begin position="1044"/>
        <end position="1067"/>
    </location>
</feature>
<comment type="function">
    <text evidence="1 12">Involved in inositol deacylation of GPI-anchored proteins which plays important roles in the quality control and ER-associated degradation of GPI-anchored proteins.</text>
</comment>
<keyword evidence="10 12" id="KW-1133">Transmembrane helix</keyword>
<dbReference type="Pfam" id="PF25140">
    <property type="entry name" value="PGAP1_TMD"/>
    <property type="match status" value="1"/>
</dbReference>
<dbReference type="FunFam" id="3.40.50.1820:FF:000056">
    <property type="entry name" value="GPI inositol-deacylase"/>
    <property type="match status" value="1"/>
</dbReference>
<keyword evidence="6 12" id="KW-0812">Transmembrane</keyword>
<dbReference type="EMBL" id="LN891098">
    <property type="protein sequence ID" value="CUS09101.1"/>
    <property type="molecule type" value="Genomic_DNA"/>
</dbReference>
<keyword evidence="7 12" id="KW-0378">Hydrolase</keyword>
<keyword evidence="8 12" id="KW-0256">Endoplasmic reticulum</keyword>
<keyword evidence="9 12" id="KW-0653">Protein transport</keyword>
<evidence type="ECO:0000256" key="12">
    <source>
        <dbReference type="RuleBase" id="RU365011"/>
    </source>
</evidence>
<comment type="similarity">
    <text evidence="3 12">Belongs to the GPI inositol-deacylase family.</text>
</comment>
<dbReference type="InterPro" id="IPR039529">
    <property type="entry name" value="PGAP1/BST1"/>
</dbReference>
<dbReference type="InterPro" id="IPR029058">
    <property type="entry name" value="AB_hydrolase_fold"/>
</dbReference>
<feature type="transmembrane region" description="Helical" evidence="12">
    <location>
        <begin position="1087"/>
        <end position="1106"/>
    </location>
</feature>
<evidence type="ECO:0000256" key="4">
    <source>
        <dbReference type="ARBA" id="ARBA00015856"/>
    </source>
</evidence>
<dbReference type="Proteomes" id="UP001412239">
    <property type="component" value="Unassembled WGS sequence"/>
</dbReference>
<evidence type="ECO:0000256" key="8">
    <source>
        <dbReference type="ARBA" id="ARBA00022824"/>
    </source>
</evidence>
<feature type="transmembrane region" description="Helical" evidence="12">
    <location>
        <begin position="864"/>
        <end position="885"/>
    </location>
</feature>
<dbReference type="GO" id="GO:0050185">
    <property type="term" value="F:phosphatidylinositol deacylase activity"/>
    <property type="evidence" value="ECO:0007669"/>
    <property type="project" value="TreeGrafter"/>
</dbReference>
<feature type="transmembrane region" description="Helical" evidence="12">
    <location>
        <begin position="925"/>
        <end position="944"/>
    </location>
</feature>
<evidence type="ECO:0000256" key="3">
    <source>
        <dbReference type="ARBA" id="ARBA00006931"/>
    </source>
</evidence>
<name>A0A292PQP6_9PEZI</name>
<accession>A0A292PQP6</accession>
<dbReference type="PANTHER" id="PTHR15495:SF7">
    <property type="entry name" value="GPI INOSITOL-DEACYLASE"/>
    <property type="match status" value="1"/>
</dbReference>
<dbReference type="GO" id="GO:0015031">
    <property type="term" value="P:protein transport"/>
    <property type="evidence" value="ECO:0007669"/>
    <property type="project" value="UniProtKB-KW"/>
</dbReference>
<dbReference type="SUPFAM" id="SSF53474">
    <property type="entry name" value="alpha/beta-Hydrolases"/>
    <property type="match status" value="1"/>
</dbReference>
<evidence type="ECO:0000256" key="11">
    <source>
        <dbReference type="ARBA" id="ARBA00023136"/>
    </source>
</evidence>
<evidence type="ECO:0000256" key="6">
    <source>
        <dbReference type="ARBA" id="ARBA00022692"/>
    </source>
</evidence>
<feature type="domain" description="GPI inositol-deacylase PGAP1-like alpha/beta" evidence="14">
    <location>
        <begin position="218"/>
        <end position="461"/>
    </location>
</feature>
<keyword evidence="11 12" id="KW-0472">Membrane</keyword>
<proteinExistence type="inferred from homology"/>
<feature type="compositionally biased region" description="Basic and acidic residues" evidence="13">
    <location>
        <begin position="1"/>
        <end position="11"/>
    </location>
</feature>